<dbReference type="RefSeq" id="WP_144069467.1">
    <property type="nucleotide sequence ID" value="NZ_CP041636.1"/>
</dbReference>
<feature type="signal peptide" evidence="1">
    <location>
        <begin position="1"/>
        <end position="22"/>
    </location>
</feature>
<dbReference type="EMBL" id="CP041636">
    <property type="protein sequence ID" value="QDO98486.1"/>
    <property type="molecule type" value="Genomic_DNA"/>
</dbReference>
<keyword evidence="3" id="KW-1185">Reference proteome</keyword>
<evidence type="ECO:0000313" key="3">
    <source>
        <dbReference type="Proteomes" id="UP000317496"/>
    </source>
</evidence>
<organism evidence="2 3">
    <name type="scientific">Ferrovibrio terrae</name>
    <dbReference type="NCBI Taxonomy" id="2594003"/>
    <lineage>
        <taxon>Bacteria</taxon>
        <taxon>Pseudomonadati</taxon>
        <taxon>Pseudomonadota</taxon>
        <taxon>Alphaproteobacteria</taxon>
        <taxon>Rhodospirillales</taxon>
        <taxon>Rhodospirillaceae</taxon>
        <taxon>Ferrovibrio</taxon>
    </lineage>
</organism>
<evidence type="ECO:0000256" key="1">
    <source>
        <dbReference type="SAM" id="SignalP"/>
    </source>
</evidence>
<dbReference type="AlphaFoldDB" id="A0A516H3Y6"/>
<dbReference type="Proteomes" id="UP000317496">
    <property type="component" value="Chromosome"/>
</dbReference>
<protein>
    <submittedName>
        <fullName evidence="2">Uncharacterized protein</fullName>
    </submittedName>
</protein>
<keyword evidence="1" id="KW-0732">Signal</keyword>
<evidence type="ECO:0000313" key="2">
    <source>
        <dbReference type="EMBL" id="QDO98486.1"/>
    </source>
</evidence>
<proteinExistence type="predicted"/>
<feature type="chain" id="PRO_5021936958" evidence="1">
    <location>
        <begin position="23"/>
        <end position="113"/>
    </location>
</feature>
<accession>A0A516H3Y6</accession>
<reference evidence="2 3" key="1">
    <citation type="submission" date="2019-07" db="EMBL/GenBank/DDBJ databases">
        <title>Genome sequencing for Ferrovibrio sp. K5.</title>
        <authorList>
            <person name="Park S.-J."/>
        </authorList>
    </citation>
    <scope>NUCLEOTIDE SEQUENCE [LARGE SCALE GENOMIC DNA]</scope>
    <source>
        <strain evidence="2 3">K5</strain>
    </source>
</reference>
<dbReference type="KEGG" id="fer:FNB15_14895"/>
<name>A0A516H3Y6_9PROT</name>
<sequence length="113" mass="12379">MMSRGVIIIALAVALAHAGAAAQSVSVVGKWAVSQSRCDSETIAFEADGAFTSTLDDNQPRAGKYRTGRDRIILLDEQEPDRELALIIIDFSPTRLVAFDETIESDRRLVKCR</sequence>
<gene>
    <name evidence="2" type="ORF">FNB15_14895</name>
</gene>